<organism evidence="1 2">
    <name type="scientific">Parageobacillus thermoglucosidasius</name>
    <name type="common">Geobacillus thermoglucosidasius</name>
    <dbReference type="NCBI Taxonomy" id="1426"/>
    <lineage>
        <taxon>Bacteria</taxon>
        <taxon>Bacillati</taxon>
        <taxon>Bacillota</taxon>
        <taxon>Bacilli</taxon>
        <taxon>Bacillales</taxon>
        <taxon>Anoxybacillaceae</taxon>
        <taxon>Parageobacillus</taxon>
    </lineage>
</organism>
<dbReference type="AlphaFoldDB" id="A0AB38R5L8"/>
<dbReference type="RefSeq" id="WP_161495967.1">
    <property type="nucleotide sequence ID" value="NZ_BHZK01000001.1"/>
</dbReference>
<dbReference type="Proteomes" id="UP001058458">
    <property type="component" value="Chromosome"/>
</dbReference>
<gene>
    <name evidence="1" type="ORF">IMI45_09565</name>
</gene>
<evidence type="ECO:0000313" key="1">
    <source>
        <dbReference type="EMBL" id="UOE77975.1"/>
    </source>
</evidence>
<protein>
    <submittedName>
        <fullName evidence="1">Uncharacterized protein</fullName>
    </submittedName>
</protein>
<proteinExistence type="predicted"/>
<evidence type="ECO:0000313" key="2">
    <source>
        <dbReference type="Proteomes" id="UP001058458"/>
    </source>
</evidence>
<name>A0AB38R5L8_PARTM</name>
<reference evidence="1" key="1">
    <citation type="submission" date="2020-10" db="EMBL/GenBank/DDBJ databases">
        <authorList>
            <person name="Delgado J.A."/>
            <person name="Gonzalez J.M."/>
        </authorList>
    </citation>
    <scope>NUCLEOTIDE SEQUENCE</scope>
    <source>
        <strain evidence="1">23.6</strain>
    </source>
</reference>
<dbReference type="EMBL" id="CP063414">
    <property type="protein sequence ID" value="UOE77975.1"/>
    <property type="molecule type" value="Genomic_DNA"/>
</dbReference>
<accession>A0AB38R5L8</accession>
<sequence>MERLLLFFAVASIGIALRFFILGEFEWKQLFIVSCFFRWCLVDWGNRMVAGLA</sequence>